<dbReference type="EMBL" id="JAGSYN010000051">
    <property type="protein sequence ID" value="KAG7665131.1"/>
    <property type="molecule type" value="Genomic_DNA"/>
</dbReference>
<gene>
    <name evidence="9" type="ORF">J8A68_001187</name>
</gene>
<dbReference type="PROSITE" id="PS00518">
    <property type="entry name" value="ZF_RING_1"/>
    <property type="match status" value="1"/>
</dbReference>
<evidence type="ECO:0000256" key="4">
    <source>
        <dbReference type="ARBA" id="ARBA00022771"/>
    </source>
</evidence>
<comment type="caution">
    <text evidence="9">The sequence shown here is derived from an EMBL/GenBank/DDBJ whole genome shotgun (WGS) entry which is preliminary data.</text>
</comment>
<keyword evidence="10" id="KW-1185">Reference proteome</keyword>
<dbReference type="Proteomes" id="UP000694255">
    <property type="component" value="Unassembled WGS sequence"/>
</dbReference>
<feature type="region of interest" description="Disordered" evidence="7">
    <location>
        <begin position="547"/>
        <end position="566"/>
    </location>
</feature>
<proteinExistence type="predicted"/>
<dbReference type="GO" id="GO:0005737">
    <property type="term" value="C:cytoplasm"/>
    <property type="evidence" value="ECO:0007669"/>
    <property type="project" value="UniProtKB-SubCell"/>
</dbReference>
<dbReference type="SMART" id="SM00184">
    <property type="entry name" value="RING"/>
    <property type="match status" value="1"/>
</dbReference>
<evidence type="ECO:0000256" key="5">
    <source>
        <dbReference type="ARBA" id="ARBA00022833"/>
    </source>
</evidence>
<feature type="compositionally biased region" description="Basic and acidic residues" evidence="7">
    <location>
        <begin position="602"/>
        <end position="612"/>
    </location>
</feature>
<dbReference type="InterPro" id="IPR018957">
    <property type="entry name" value="Znf_C3HC4_RING-type"/>
</dbReference>
<dbReference type="GO" id="GO:0045944">
    <property type="term" value="P:positive regulation of transcription by RNA polymerase II"/>
    <property type="evidence" value="ECO:0007669"/>
    <property type="project" value="TreeGrafter"/>
</dbReference>
<dbReference type="RefSeq" id="XP_049265363.1">
    <property type="nucleotide sequence ID" value="XM_049404814.1"/>
</dbReference>
<dbReference type="InterPro" id="IPR017907">
    <property type="entry name" value="Znf_RING_CS"/>
</dbReference>
<reference evidence="9 10" key="1">
    <citation type="journal article" date="2021" name="DNA Res.">
        <title>Genome analysis of Candida subhashii reveals its hybrid nature and dual mitochondrial genome conformations.</title>
        <authorList>
            <person name="Mixao V."/>
            <person name="Hegedusova E."/>
            <person name="Saus E."/>
            <person name="Pryszcz L.P."/>
            <person name="Cillingova A."/>
            <person name="Nosek J."/>
            <person name="Gabaldon T."/>
        </authorList>
    </citation>
    <scope>NUCLEOTIDE SEQUENCE [LARGE SCALE GENOMIC DNA]</scope>
    <source>
        <strain evidence="9 10">CBS 10753</strain>
    </source>
</reference>
<dbReference type="PROSITE" id="PS50089">
    <property type="entry name" value="ZF_RING_2"/>
    <property type="match status" value="1"/>
</dbReference>
<comment type="subcellular location">
    <subcellularLocation>
        <location evidence="1">Cytoplasm</location>
    </subcellularLocation>
</comment>
<dbReference type="PANTHER" id="PTHR12983:SF9">
    <property type="entry name" value="E3 UBIQUITIN-PROTEIN LIGASE RNF10"/>
    <property type="match status" value="1"/>
</dbReference>
<keyword evidence="3" id="KW-0479">Metal-binding</keyword>
<keyword evidence="2" id="KW-0963">Cytoplasm</keyword>
<keyword evidence="4 6" id="KW-0863">Zinc-finger</keyword>
<dbReference type="InterPro" id="IPR039739">
    <property type="entry name" value="MAG2/RNF10"/>
</dbReference>
<evidence type="ECO:0000256" key="7">
    <source>
        <dbReference type="SAM" id="MobiDB-lite"/>
    </source>
</evidence>
<evidence type="ECO:0000313" key="10">
    <source>
        <dbReference type="Proteomes" id="UP000694255"/>
    </source>
</evidence>
<dbReference type="GO" id="GO:0008270">
    <property type="term" value="F:zinc ion binding"/>
    <property type="evidence" value="ECO:0007669"/>
    <property type="project" value="UniProtKB-KW"/>
</dbReference>
<evidence type="ECO:0000256" key="1">
    <source>
        <dbReference type="ARBA" id="ARBA00004496"/>
    </source>
</evidence>
<evidence type="ECO:0000256" key="6">
    <source>
        <dbReference type="PROSITE-ProRule" id="PRU00175"/>
    </source>
</evidence>
<feature type="compositionally biased region" description="Low complexity" evidence="7">
    <location>
        <begin position="7"/>
        <end position="36"/>
    </location>
</feature>
<feature type="compositionally biased region" description="Polar residues" evidence="7">
    <location>
        <begin position="55"/>
        <end position="84"/>
    </location>
</feature>
<feature type="compositionally biased region" description="Polar residues" evidence="7">
    <location>
        <begin position="110"/>
        <end position="119"/>
    </location>
</feature>
<evidence type="ECO:0000313" key="9">
    <source>
        <dbReference type="EMBL" id="KAG7665131.1"/>
    </source>
</evidence>
<name>A0A8J5UR20_9ASCO</name>
<evidence type="ECO:0000259" key="8">
    <source>
        <dbReference type="PROSITE" id="PS50089"/>
    </source>
</evidence>
<feature type="region of interest" description="Disordered" evidence="7">
    <location>
        <begin position="1"/>
        <end position="120"/>
    </location>
</feature>
<organism evidence="9 10">
    <name type="scientific">[Candida] subhashii</name>
    <dbReference type="NCBI Taxonomy" id="561895"/>
    <lineage>
        <taxon>Eukaryota</taxon>
        <taxon>Fungi</taxon>
        <taxon>Dikarya</taxon>
        <taxon>Ascomycota</taxon>
        <taxon>Saccharomycotina</taxon>
        <taxon>Pichiomycetes</taxon>
        <taxon>Debaryomycetaceae</taxon>
        <taxon>Spathaspora</taxon>
    </lineage>
</organism>
<feature type="region of interest" description="Disordered" evidence="7">
    <location>
        <begin position="573"/>
        <end position="631"/>
    </location>
</feature>
<dbReference type="InterPro" id="IPR001841">
    <property type="entry name" value="Znf_RING"/>
</dbReference>
<dbReference type="OrthoDB" id="302966at2759"/>
<accession>A0A8J5UR20</accession>
<protein>
    <recommendedName>
        <fullName evidence="8">RING-type domain-containing protein</fullName>
    </recommendedName>
</protein>
<feature type="compositionally biased region" description="Acidic residues" evidence="7">
    <location>
        <begin position="588"/>
        <end position="601"/>
    </location>
</feature>
<evidence type="ECO:0000256" key="2">
    <source>
        <dbReference type="ARBA" id="ARBA00022490"/>
    </source>
</evidence>
<dbReference type="GeneID" id="73467988"/>
<dbReference type="PANTHER" id="PTHR12983">
    <property type="entry name" value="RING FINGER 10 FAMILY MEMBER"/>
    <property type="match status" value="1"/>
</dbReference>
<feature type="domain" description="RING-type" evidence="8">
    <location>
        <begin position="174"/>
        <end position="230"/>
    </location>
</feature>
<keyword evidence="5" id="KW-0862">Zinc</keyword>
<feature type="compositionally biased region" description="Basic residues" evidence="7">
    <location>
        <begin position="37"/>
        <end position="49"/>
    </location>
</feature>
<feature type="compositionally biased region" description="Basic residues" evidence="7">
    <location>
        <begin position="618"/>
        <end position="631"/>
    </location>
</feature>
<evidence type="ECO:0000256" key="3">
    <source>
        <dbReference type="ARBA" id="ARBA00022723"/>
    </source>
</evidence>
<dbReference type="GO" id="GO:0000976">
    <property type="term" value="F:transcription cis-regulatory region binding"/>
    <property type="evidence" value="ECO:0007669"/>
    <property type="project" value="TreeGrafter"/>
</dbReference>
<sequence>MAKDDSNSSSYNNNNVGSSSSSSQQQQQQNQQGKQIKQQRRSRHHKSKYPPRNDINLQIETQLKQQSVVKRPNGGNSRKNQISINHLLDFQSYKDSEEYQSNKSKRRGSGTRNNYNNKFYQPPKIQLTGMKFINVNYKFVIDNRKQYRIQQLDPNIPVDIEDIIRIIVPKGNACPICLADDPIAPRMITSCGHIICLKCVLSLLESEVPKAKKTESSAIIEKYRDCPLCSCVIRKKELKPVLINTHIDERFETPKVNNDVILTLMNRQQNKILAIPRALSQEFSTDDFPDIMSHELMQYSRIFKGDSQYLLNMYQQEKLDIQKAYEEEKLMYGDDNPILLKKAIDHIDDEIDHWMAKLSAPIPSTPSHSQEEDSKIHHHSGTFYFYQTGFNANCIYVLAPLDMKLLKTTYASYENLPSTIIAKIENIRYEELNSETCSSKYKYLSHLPLGTQIGFLECNWNKNEYINQESWETYKVDLIKRTQKSLKKFKKEERDKKRAMDQEEIKTRNFYNRENGLEDHMDDYTGYVTGGVGGLSIIDNRDLLPSLERGESSAGDGTGGSAITDSEIEYQTTVWGTKIPKGDAPQTPEEDIDDEDDWDAEEMIRKAKEEMNRQQQQGKKKKKKKLILLSS</sequence>
<dbReference type="Pfam" id="PF00097">
    <property type="entry name" value="zf-C3HC4"/>
    <property type="match status" value="1"/>
</dbReference>
<dbReference type="AlphaFoldDB" id="A0A8J5UR20"/>